<dbReference type="Proteomes" id="UP001179600">
    <property type="component" value="Chromosome"/>
</dbReference>
<evidence type="ECO:0000256" key="5">
    <source>
        <dbReference type="ARBA" id="ARBA00022989"/>
    </source>
</evidence>
<feature type="transmembrane region" description="Helical" evidence="7">
    <location>
        <begin position="12"/>
        <end position="34"/>
    </location>
</feature>
<keyword evidence="3" id="KW-1003">Cell membrane</keyword>
<feature type="transmembrane region" description="Helical" evidence="7">
    <location>
        <begin position="262"/>
        <end position="282"/>
    </location>
</feature>
<dbReference type="GO" id="GO:0005886">
    <property type="term" value="C:plasma membrane"/>
    <property type="evidence" value="ECO:0007669"/>
    <property type="project" value="UniProtKB-SubCell"/>
</dbReference>
<dbReference type="InterPro" id="IPR000515">
    <property type="entry name" value="MetI-like"/>
</dbReference>
<gene>
    <name evidence="9" type="ORF">PML95_05595</name>
</gene>
<protein>
    <submittedName>
        <fullName evidence="9">Carbohydrate ABC transporter permease</fullName>
    </submittedName>
</protein>
<dbReference type="Gene3D" id="1.10.3720.10">
    <property type="entry name" value="MetI-like"/>
    <property type="match status" value="1"/>
</dbReference>
<evidence type="ECO:0000256" key="1">
    <source>
        <dbReference type="ARBA" id="ARBA00004651"/>
    </source>
</evidence>
<dbReference type="Pfam" id="PF00528">
    <property type="entry name" value="BPD_transp_1"/>
    <property type="match status" value="1"/>
</dbReference>
<feature type="transmembrane region" description="Helical" evidence="7">
    <location>
        <begin position="114"/>
        <end position="132"/>
    </location>
</feature>
<comment type="similarity">
    <text evidence="7">Belongs to the binding-protein-dependent transport system permease family.</text>
</comment>
<evidence type="ECO:0000256" key="7">
    <source>
        <dbReference type="RuleBase" id="RU363032"/>
    </source>
</evidence>
<keyword evidence="6 7" id="KW-0472">Membrane</keyword>
<organism evidence="9 10">
    <name type="scientific">Vagococcus lutrae</name>
    <dbReference type="NCBI Taxonomy" id="81947"/>
    <lineage>
        <taxon>Bacteria</taxon>
        <taxon>Bacillati</taxon>
        <taxon>Bacillota</taxon>
        <taxon>Bacilli</taxon>
        <taxon>Lactobacillales</taxon>
        <taxon>Enterococcaceae</taxon>
        <taxon>Vagococcus</taxon>
    </lineage>
</organism>
<dbReference type="GO" id="GO:0055085">
    <property type="term" value="P:transmembrane transport"/>
    <property type="evidence" value="ECO:0007669"/>
    <property type="project" value="InterPro"/>
</dbReference>
<evidence type="ECO:0000313" key="10">
    <source>
        <dbReference type="Proteomes" id="UP001179600"/>
    </source>
</evidence>
<feature type="transmembrane region" description="Helical" evidence="7">
    <location>
        <begin position="79"/>
        <end position="102"/>
    </location>
</feature>
<feature type="transmembrane region" description="Helical" evidence="7">
    <location>
        <begin position="144"/>
        <end position="164"/>
    </location>
</feature>
<dbReference type="CDD" id="cd06261">
    <property type="entry name" value="TM_PBP2"/>
    <property type="match status" value="1"/>
</dbReference>
<feature type="domain" description="ABC transmembrane type-1" evidence="8">
    <location>
        <begin position="77"/>
        <end position="281"/>
    </location>
</feature>
<name>A0AAE9XEK4_9ENTE</name>
<accession>A0AAE9XEK4</accession>
<dbReference type="PANTHER" id="PTHR43744:SF9">
    <property type="entry name" value="POLYGALACTURONAN_RHAMNOGALACTURONAN TRANSPORT SYSTEM PERMEASE PROTEIN YTCP"/>
    <property type="match status" value="1"/>
</dbReference>
<dbReference type="AlphaFoldDB" id="A0AAE9XEK4"/>
<keyword evidence="5 7" id="KW-1133">Transmembrane helix</keyword>
<keyword evidence="2 7" id="KW-0813">Transport</keyword>
<evidence type="ECO:0000256" key="6">
    <source>
        <dbReference type="ARBA" id="ARBA00023136"/>
    </source>
</evidence>
<proteinExistence type="inferred from homology"/>
<dbReference type="RefSeq" id="WP_126761940.1">
    <property type="nucleotide sequence ID" value="NZ_BKBT01000002.1"/>
</dbReference>
<dbReference type="PROSITE" id="PS50928">
    <property type="entry name" value="ABC_TM1"/>
    <property type="match status" value="1"/>
</dbReference>
<evidence type="ECO:0000313" key="9">
    <source>
        <dbReference type="EMBL" id="WCG21882.1"/>
    </source>
</evidence>
<dbReference type="PANTHER" id="PTHR43744">
    <property type="entry name" value="ABC TRANSPORTER PERMEASE PROTEIN MG189-RELATED-RELATED"/>
    <property type="match status" value="1"/>
</dbReference>
<evidence type="ECO:0000256" key="3">
    <source>
        <dbReference type="ARBA" id="ARBA00022475"/>
    </source>
</evidence>
<feature type="transmembrane region" description="Helical" evidence="7">
    <location>
        <begin position="185"/>
        <end position="207"/>
    </location>
</feature>
<evidence type="ECO:0000256" key="4">
    <source>
        <dbReference type="ARBA" id="ARBA00022692"/>
    </source>
</evidence>
<evidence type="ECO:0000256" key="2">
    <source>
        <dbReference type="ARBA" id="ARBA00022448"/>
    </source>
</evidence>
<dbReference type="InterPro" id="IPR035906">
    <property type="entry name" value="MetI-like_sf"/>
</dbReference>
<sequence>MKKRKNQSISQRVFNVFNYTFFILMGITTIFPFLNLIAKSFSSEKALISGKVTIFPVEFQTGTYKFVLGNPQFLNAFKISILVTLIGTVLGVLMTITIAYPLSKPHLKGRRWILLYYVFAMIFNGGLIPTYLVMQKLNLVNNFWVLILPVLVNVYNMLIMKNYFESLPDSLEESARIDGASTFEILFKIILPLSKPVLATIGLFFAVAHWNSYYNAMIYITKVDLKPLQLYLKELVSSTKDVLDQAGYEPDINGMFNSSPEAVQAASIVAATVPIIVVYPFLQKYFVKGVLIGSVKG</sequence>
<comment type="subcellular location">
    <subcellularLocation>
        <location evidence="1 7">Cell membrane</location>
        <topology evidence="1 7">Multi-pass membrane protein</topology>
    </subcellularLocation>
</comment>
<reference evidence="9" key="1">
    <citation type="submission" date="2023-01" db="EMBL/GenBank/DDBJ databases">
        <title>Oxazolidinone resistance genes in florfenicol resistant enterococci from beef cattle and veal calves at slaughter.</title>
        <authorList>
            <person name="Biggel M."/>
        </authorList>
    </citation>
    <scope>NUCLEOTIDE SEQUENCE</scope>
    <source>
        <strain evidence="9">K204-1</strain>
    </source>
</reference>
<dbReference type="EMBL" id="CP116507">
    <property type="protein sequence ID" value="WCG21882.1"/>
    <property type="molecule type" value="Genomic_DNA"/>
</dbReference>
<evidence type="ECO:0000259" key="8">
    <source>
        <dbReference type="PROSITE" id="PS50928"/>
    </source>
</evidence>
<dbReference type="SUPFAM" id="SSF161098">
    <property type="entry name" value="MetI-like"/>
    <property type="match status" value="1"/>
</dbReference>
<keyword evidence="4 7" id="KW-0812">Transmembrane</keyword>